<dbReference type="AlphaFoldDB" id="A9UZ04"/>
<dbReference type="SUPFAM" id="SSF81383">
    <property type="entry name" value="F-box domain"/>
    <property type="match status" value="1"/>
</dbReference>
<keyword evidence="12" id="KW-0206">Cytoskeleton</keyword>
<dbReference type="SUPFAM" id="SSF103506">
    <property type="entry name" value="Mitochondrial carrier"/>
    <property type="match status" value="1"/>
</dbReference>
<evidence type="ECO:0000256" key="9">
    <source>
        <dbReference type="ARBA" id="ARBA00022776"/>
    </source>
</evidence>
<dbReference type="SMART" id="SM00385">
    <property type="entry name" value="CYCLIN"/>
    <property type="match status" value="1"/>
</dbReference>
<dbReference type="InParanoid" id="A9UZ04"/>
<evidence type="ECO:0000256" key="3">
    <source>
        <dbReference type="ARBA" id="ARBA00004556"/>
    </source>
</evidence>
<dbReference type="GeneID" id="5890801"/>
<dbReference type="InterPro" id="IPR013763">
    <property type="entry name" value="Cyclin-like_dom"/>
</dbReference>
<evidence type="ECO:0000256" key="16">
    <source>
        <dbReference type="SAM" id="MobiDB-lite"/>
    </source>
</evidence>
<dbReference type="GO" id="GO:0048471">
    <property type="term" value="C:perinuclear region of cytoplasm"/>
    <property type="evidence" value="ECO:0007669"/>
    <property type="project" value="UniProtKB-SubCell"/>
</dbReference>
<proteinExistence type="inferred from homology"/>
<evidence type="ECO:0000256" key="14">
    <source>
        <dbReference type="PROSITE-ProRule" id="PRU00282"/>
    </source>
</evidence>
<evidence type="ECO:0000256" key="7">
    <source>
        <dbReference type="ARBA" id="ARBA00022618"/>
    </source>
</evidence>
<dbReference type="FunCoup" id="A9UZ04">
    <property type="interactions" value="120"/>
</dbReference>
<feature type="region of interest" description="Disordered" evidence="16">
    <location>
        <begin position="1"/>
        <end position="20"/>
    </location>
</feature>
<comment type="similarity">
    <text evidence="4">Belongs to the cyclin family. Cyclin AB subfamily.</text>
</comment>
<evidence type="ECO:0000256" key="10">
    <source>
        <dbReference type="ARBA" id="ARBA00023127"/>
    </source>
</evidence>
<evidence type="ECO:0000313" key="18">
    <source>
        <dbReference type="EMBL" id="EDQ89700.1"/>
    </source>
</evidence>
<keyword evidence="11 14" id="KW-0472">Membrane</keyword>
<dbReference type="FunFam" id="1.10.472.10:FF:000038">
    <property type="entry name" value="Cyclin F"/>
    <property type="match status" value="1"/>
</dbReference>
<evidence type="ECO:0000256" key="11">
    <source>
        <dbReference type="ARBA" id="ARBA00023136"/>
    </source>
</evidence>
<dbReference type="Gene3D" id="3.80.10.10">
    <property type="entry name" value="Ribonuclease Inhibitor"/>
    <property type="match status" value="1"/>
</dbReference>
<dbReference type="GO" id="GO:0000307">
    <property type="term" value="C:cyclin-dependent protein kinase holoenzyme complex"/>
    <property type="evidence" value="ECO:0000318"/>
    <property type="project" value="GO_Central"/>
</dbReference>
<name>A9UZ04_MONBE</name>
<dbReference type="Gene3D" id="1.10.472.10">
    <property type="entry name" value="Cyclin-like"/>
    <property type="match status" value="2"/>
</dbReference>
<gene>
    <name evidence="18" type="ORF">MONBRDRAFT_37010</name>
</gene>
<dbReference type="RefSeq" id="XP_001745729.1">
    <property type="nucleotide sequence ID" value="XM_001745677.1"/>
</dbReference>
<evidence type="ECO:0000256" key="8">
    <source>
        <dbReference type="ARBA" id="ARBA00022692"/>
    </source>
</evidence>
<dbReference type="GO" id="GO:0016538">
    <property type="term" value="F:cyclin-dependent protein serine/threonine kinase regulator activity"/>
    <property type="evidence" value="ECO:0000318"/>
    <property type="project" value="GO_Central"/>
</dbReference>
<dbReference type="CDD" id="cd20521">
    <property type="entry name" value="CYCLIN_CCNF_rpt1"/>
    <property type="match status" value="1"/>
</dbReference>
<dbReference type="FunFam" id="1.50.40.10:FF:000397">
    <property type="entry name" value="Predicted protein"/>
    <property type="match status" value="1"/>
</dbReference>
<dbReference type="Gene3D" id="1.50.40.10">
    <property type="entry name" value="Mitochondrial carrier domain"/>
    <property type="match status" value="1"/>
</dbReference>
<keyword evidence="10 15" id="KW-0195">Cyclin</keyword>
<dbReference type="GO" id="GO:0005634">
    <property type="term" value="C:nucleus"/>
    <property type="evidence" value="ECO:0000318"/>
    <property type="project" value="GO_Central"/>
</dbReference>
<evidence type="ECO:0000256" key="15">
    <source>
        <dbReference type="RuleBase" id="RU000383"/>
    </source>
</evidence>
<dbReference type="PANTHER" id="PTHR10177">
    <property type="entry name" value="CYCLINS"/>
    <property type="match status" value="1"/>
</dbReference>
<evidence type="ECO:0000256" key="1">
    <source>
        <dbReference type="ARBA" id="ARBA00004114"/>
    </source>
</evidence>
<dbReference type="GO" id="GO:0051301">
    <property type="term" value="P:cell division"/>
    <property type="evidence" value="ECO:0007669"/>
    <property type="project" value="UniProtKB-KW"/>
</dbReference>
<evidence type="ECO:0000259" key="17">
    <source>
        <dbReference type="PROSITE" id="PS50181"/>
    </source>
</evidence>
<dbReference type="STRING" id="81824.A9UZ04"/>
<dbReference type="CDD" id="cd09917">
    <property type="entry name" value="F-box_SF"/>
    <property type="match status" value="1"/>
</dbReference>
<dbReference type="PROSITE" id="PS50181">
    <property type="entry name" value="FBOX"/>
    <property type="match status" value="1"/>
</dbReference>
<evidence type="ECO:0000256" key="12">
    <source>
        <dbReference type="ARBA" id="ARBA00023212"/>
    </source>
</evidence>
<dbReference type="InterPro" id="IPR018108">
    <property type="entry name" value="MCP_transmembrane"/>
</dbReference>
<dbReference type="SMART" id="SM01332">
    <property type="entry name" value="Cyclin_C"/>
    <property type="match status" value="1"/>
</dbReference>
<keyword evidence="7" id="KW-0132">Cell division</keyword>
<evidence type="ECO:0000256" key="4">
    <source>
        <dbReference type="ARBA" id="ARBA00006955"/>
    </source>
</evidence>
<dbReference type="Proteomes" id="UP000001357">
    <property type="component" value="Unassembled WGS sequence"/>
</dbReference>
<keyword evidence="13" id="KW-0131">Cell cycle</keyword>
<evidence type="ECO:0000256" key="6">
    <source>
        <dbReference type="ARBA" id="ARBA00022490"/>
    </source>
</evidence>
<protein>
    <recommendedName>
        <fullName evidence="5">Cyclin-F</fullName>
    </recommendedName>
</protein>
<dbReference type="KEGG" id="mbr:MONBRDRAFT_37010"/>
<evidence type="ECO:0000313" key="19">
    <source>
        <dbReference type="Proteomes" id="UP000001357"/>
    </source>
</evidence>
<dbReference type="InterPro" id="IPR006671">
    <property type="entry name" value="Cyclin_N"/>
</dbReference>
<dbReference type="Pfam" id="PF00134">
    <property type="entry name" value="Cyclin_N"/>
    <property type="match status" value="1"/>
</dbReference>
<comment type="subcellular location">
    <subcellularLocation>
        <location evidence="1">Cytoplasm</location>
        <location evidence="1">Cytoskeleton</location>
        <location evidence="1">Microtubule organizing center</location>
        <location evidence="1">Centrosome</location>
        <location evidence="1">Centriole</location>
    </subcellularLocation>
    <subcellularLocation>
        <location evidence="3">Cytoplasm</location>
        <location evidence="3">Perinuclear region</location>
    </subcellularLocation>
    <subcellularLocation>
        <location evidence="2">Membrane</location>
        <topology evidence="2">Multi-pass membrane protein</topology>
    </subcellularLocation>
</comment>
<feature type="repeat" description="Solcar" evidence="14">
    <location>
        <begin position="21"/>
        <end position="114"/>
    </location>
</feature>
<keyword evidence="6" id="KW-0963">Cytoplasm</keyword>
<evidence type="ECO:0000256" key="13">
    <source>
        <dbReference type="ARBA" id="ARBA00023306"/>
    </source>
</evidence>
<dbReference type="Pfam" id="PF12937">
    <property type="entry name" value="F-box-like"/>
    <property type="match status" value="1"/>
</dbReference>
<organism evidence="18 19">
    <name type="scientific">Monosiga brevicollis</name>
    <name type="common">Choanoflagellate</name>
    <dbReference type="NCBI Taxonomy" id="81824"/>
    <lineage>
        <taxon>Eukaryota</taxon>
        <taxon>Choanoflagellata</taxon>
        <taxon>Craspedida</taxon>
        <taxon>Salpingoecidae</taxon>
        <taxon>Monosiga</taxon>
    </lineage>
</organism>
<dbReference type="OMA" id="CISEMEF"/>
<dbReference type="eggNOG" id="KOG0654">
    <property type="taxonomic scope" value="Eukaryota"/>
</dbReference>
<dbReference type="PROSITE" id="PS50920">
    <property type="entry name" value="SOLCAR"/>
    <property type="match status" value="1"/>
</dbReference>
<dbReference type="InterPro" id="IPR039361">
    <property type="entry name" value="Cyclin"/>
</dbReference>
<dbReference type="GO" id="GO:0000082">
    <property type="term" value="P:G1/S transition of mitotic cell cycle"/>
    <property type="evidence" value="ECO:0000318"/>
    <property type="project" value="GO_Central"/>
</dbReference>
<dbReference type="InterPro" id="IPR032675">
    <property type="entry name" value="LRR_dom_sf"/>
</dbReference>
<dbReference type="GO" id="GO:0005814">
    <property type="term" value="C:centriole"/>
    <property type="evidence" value="ECO:0007669"/>
    <property type="project" value="UniProtKB-SubCell"/>
</dbReference>
<dbReference type="InterPro" id="IPR001810">
    <property type="entry name" value="F-box_dom"/>
</dbReference>
<sequence>MAGRGAAAKEQPESTREGTAASAWVSSLAGGVAGSASRFATNPFDVLKIRMQLQAEPIRRGQAAGKYQGVVHCLRTIVTEEGVQALWKGHLASQLLTITYCAVQFPVYETLVAQTRTHLTNQALAARQLVLLDLPDDALIRIFRHLSYRDLSVLAQTCVRFARLSQLPSLQCHASFNNEWPIPRTMPAYQRAISHSNLHATIKLGVARLYGEGVDANDVEAAHWLIQAEAVLPPCAPFIWMLFRPPWSSDSCSKAKIYKFLRKEVDEFTGGEYERTCTIGRLAYCVGRTLELAENPQMTEAERYYRISLDCHCSHAALRLVDICGRIDANFSTLDRMALCLKASSLDNDFADLALIGNYVNRDYGNRTPHECMAFSREAFARGAAPVRRGGLRQPDLDREGKMRFILMDWLIEVADLKTFGGETLFVAMDLVDRFLQHCRITRKTLQLLGIACMVMAARYLEEGVITIREAAWLTDSMYSYDQIVRTIGQVLVDVSGNVIRPTTFHYLNLLLQIGGATPAVFLLGQHMAEALILTIPLTEFPPAKLAAAMACCTFALAGVPQPWSSTMERWSGLELRTIYDLAIKCFSLFRKQERVVDHRGTELRAVKDRYNRQVSIKDVANLARESTLSLEEFQAMLDENMELDRDSKREAELTKRAENRRLAAEDEAQTSKYAQLKSANKKDKNAAFRPKAKREKEAALAAAKERQKQGGAVAEQSDLTENLNRLSMEGAATNVDDALRVLSGEASGSSVEKMTFSEFEAQVLPELKVCRCVPRKELMPIG</sequence>
<dbReference type="Pfam" id="PF02984">
    <property type="entry name" value="Cyclin_C"/>
    <property type="match status" value="1"/>
</dbReference>
<dbReference type="eggNOG" id="KOG0752">
    <property type="taxonomic scope" value="Eukaryota"/>
</dbReference>
<keyword evidence="8 14" id="KW-0812">Transmembrane</keyword>
<dbReference type="GO" id="GO:0005815">
    <property type="term" value="C:microtubule organizing center"/>
    <property type="evidence" value="ECO:0000318"/>
    <property type="project" value="GO_Central"/>
</dbReference>
<dbReference type="InterPro" id="IPR036915">
    <property type="entry name" value="Cyclin-like_sf"/>
</dbReference>
<accession>A9UZ04</accession>
<dbReference type="EMBL" id="CH991550">
    <property type="protein sequence ID" value="EDQ89700.1"/>
    <property type="molecule type" value="Genomic_DNA"/>
</dbReference>
<dbReference type="InterPro" id="IPR023395">
    <property type="entry name" value="MCP_dom_sf"/>
</dbReference>
<reference evidence="18 19" key="1">
    <citation type="journal article" date="2008" name="Nature">
        <title>The genome of the choanoflagellate Monosiga brevicollis and the origin of metazoans.</title>
        <authorList>
            <consortium name="JGI Sequencing"/>
            <person name="King N."/>
            <person name="Westbrook M.J."/>
            <person name="Young S.L."/>
            <person name="Kuo A."/>
            <person name="Abedin M."/>
            <person name="Chapman J."/>
            <person name="Fairclough S."/>
            <person name="Hellsten U."/>
            <person name="Isogai Y."/>
            <person name="Letunic I."/>
            <person name="Marr M."/>
            <person name="Pincus D."/>
            <person name="Putnam N."/>
            <person name="Rokas A."/>
            <person name="Wright K.J."/>
            <person name="Zuzow R."/>
            <person name="Dirks W."/>
            <person name="Good M."/>
            <person name="Goodstein D."/>
            <person name="Lemons D."/>
            <person name="Li W."/>
            <person name="Lyons J.B."/>
            <person name="Morris A."/>
            <person name="Nichols S."/>
            <person name="Richter D.J."/>
            <person name="Salamov A."/>
            <person name="Bork P."/>
            <person name="Lim W.A."/>
            <person name="Manning G."/>
            <person name="Miller W.T."/>
            <person name="McGinnis W."/>
            <person name="Shapiro H."/>
            <person name="Tjian R."/>
            <person name="Grigoriev I.V."/>
            <person name="Rokhsar D."/>
        </authorList>
    </citation>
    <scope>NUCLEOTIDE SEQUENCE [LARGE SCALE GENOMIC DNA]</scope>
    <source>
        <strain evidence="19">MX1 / ATCC 50154</strain>
    </source>
</reference>
<dbReference type="Pfam" id="PF00153">
    <property type="entry name" value="Mito_carr"/>
    <property type="match status" value="1"/>
</dbReference>
<dbReference type="InterPro" id="IPR004367">
    <property type="entry name" value="Cyclin_C-dom"/>
</dbReference>
<keyword evidence="19" id="KW-1185">Reference proteome</keyword>
<dbReference type="GO" id="GO:0016020">
    <property type="term" value="C:membrane"/>
    <property type="evidence" value="ECO:0007669"/>
    <property type="project" value="UniProtKB-SubCell"/>
</dbReference>
<dbReference type="InterPro" id="IPR036047">
    <property type="entry name" value="F-box-like_dom_sf"/>
</dbReference>
<evidence type="ECO:0000256" key="2">
    <source>
        <dbReference type="ARBA" id="ARBA00004141"/>
    </source>
</evidence>
<keyword evidence="9" id="KW-0498">Mitosis</keyword>
<dbReference type="SUPFAM" id="SSF47954">
    <property type="entry name" value="Cyclin-like"/>
    <property type="match status" value="2"/>
</dbReference>
<dbReference type="GO" id="GO:0005737">
    <property type="term" value="C:cytoplasm"/>
    <property type="evidence" value="ECO:0000318"/>
    <property type="project" value="GO_Central"/>
</dbReference>
<evidence type="ECO:0000256" key="5">
    <source>
        <dbReference type="ARBA" id="ARBA00019493"/>
    </source>
</evidence>
<dbReference type="PROSITE" id="PS00292">
    <property type="entry name" value="CYCLINS"/>
    <property type="match status" value="1"/>
</dbReference>
<dbReference type="InterPro" id="IPR048258">
    <property type="entry name" value="Cyclins_cyclin-box"/>
</dbReference>
<feature type="domain" description="F-box" evidence="17">
    <location>
        <begin position="128"/>
        <end position="164"/>
    </location>
</feature>